<accession>Q7SFZ8</accession>
<dbReference type="HOGENOM" id="CLU_131081_0_0_1"/>
<dbReference type="KEGG" id="ncr:NCU02622"/>
<evidence type="ECO:0000256" key="1">
    <source>
        <dbReference type="SAM" id="MobiDB-lite"/>
    </source>
</evidence>
<dbReference type="VEuPathDB" id="FungiDB:NCU02622"/>
<dbReference type="GeneID" id="3881165"/>
<reference evidence="2 3" key="1">
    <citation type="journal article" date="2003" name="Nature">
        <title>The genome sequence of the filamentous fungus Neurospora crassa.</title>
        <authorList>
            <person name="Galagan J.E."/>
            <person name="Calvo S.E."/>
            <person name="Borkovich K.A."/>
            <person name="Selker E.U."/>
            <person name="Read N.D."/>
            <person name="Jaffe D."/>
            <person name="FitzHugh W."/>
            <person name="Ma L.J."/>
            <person name="Smirnov S."/>
            <person name="Purcell S."/>
            <person name="Rehman B."/>
            <person name="Elkins T."/>
            <person name="Engels R."/>
            <person name="Wang S."/>
            <person name="Nielsen C.B."/>
            <person name="Butler J."/>
            <person name="Endrizzi M."/>
            <person name="Qui D."/>
            <person name="Ianakiev P."/>
            <person name="Bell-Pedersen D."/>
            <person name="Nelson M.A."/>
            <person name="Werner-Washburne M."/>
            <person name="Selitrennikoff C.P."/>
            <person name="Kinsey J.A."/>
            <person name="Braun E.L."/>
            <person name="Zelter A."/>
            <person name="Schulte U."/>
            <person name="Kothe G.O."/>
            <person name="Jedd G."/>
            <person name="Mewes W."/>
            <person name="Staben C."/>
            <person name="Marcotte E."/>
            <person name="Greenberg D."/>
            <person name="Roy A."/>
            <person name="Foley K."/>
            <person name="Naylor J."/>
            <person name="Stange-Thomann N."/>
            <person name="Barrett R."/>
            <person name="Gnerre S."/>
            <person name="Kamal M."/>
            <person name="Kamvysselis M."/>
            <person name="Mauceli E."/>
            <person name="Bielke C."/>
            <person name="Rudd S."/>
            <person name="Frishman D."/>
            <person name="Krystofova S."/>
            <person name="Rasmussen C."/>
            <person name="Metzenberg R.L."/>
            <person name="Perkins D.D."/>
            <person name="Kroken S."/>
            <person name="Cogoni C."/>
            <person name="Macino G."/>
            <person name="Catcheside D."/>
            <person name="Li W."/>
            <person name="Pratt R.J."/>
            <person name="Osmani S.A."/>
            <person name="DeSouza C.P."/>
            <person name="Glass L."/>
            <person name="Orbach M.J."/>
            <person name="Berglund J.A."/>
            <person name="Voelker R."/>
            <person name="Yarden O."/>
            <person name="Plamann M."/>
            <person name="Seiler S."/>
            <person name="Dunlap J."/>
            <person name="Radford A."/>
            <person name="Aramayo R."/>
            <person name="Natvig D.O."/>
            <person name="Alex L.A."/>
            <person name="Mannhaupt G."/>
            <person name="Ebbole D.J."/>
            <person name="Freitag M."/>
            <person name="Paulsen I."/>
            <person name="Sachs M.S."/>
            <person name="Lander E.S."/>
            <person name="Nusbaum C."/>
            <person name="Birren B."/>
        </authorList>
    </citation>
    <scope>NUCLEOTIDE SEQUENCE [LARGE SCALE GENOMIC DNA]</scope>
    <source>
        <strain evidence="3">ATCC 24698 / 74-OR23-1A / CBS 708.71 / DSM 1257 / FGSC 987</strain>
    </source>
</reference>
<dbReference type="RefSeq" id="XP_965025.1">
    <property type="nucleotide sequence ID" value="XM_959932.1"/>
</dbReference>
<evidence type="ECO:0000313" key="2">
    <source>
        <dbReference type="EMBL" id="EAA35789.1"/>
    </source>
</evidence>
<dbReference type="InParanoid" id="Q7SFZ8"/>
<keyword evidence="3" id="KW-1185">Reference proteome</keyword>
<proteinExistence type="predicted"/>
<gene>
    <name evidence="2" type="ORF">NCU02622</name>
</gene>
<sequence>MAPKRTIQSLSRHLLSQSGRKAFVGEAGSSRSTKVFGRTNPLKIVNTSRFHPSEIQIGRWRCVPRWVFTPLVNSLASVWNKPTRQAPETRPRPLRRISPAVSNVTIFFCGSIGYGSRSLMVSSHTSDAPNSEQPKTGTTQACLRNPSQAPCPLAMSQQLPQYKRLFTERATAATM</sequence>
<name>Q7SFZ8_NEUCR</name>
<protein>
    <submittedName>
        <fullName evidence="2">Uncharacterized protein</fullName>
    </submittedName>
</protein>
<dbReference type="AlphaFoldDB" id="Q7SFZ8"/>
<dbReference type="PaxDb" id="5141-EFNCRP00000002080"/>
<dbReference type="Proteomes" id="UP000001805">
    <property type="component" value="Chromosome 1, Linkage Group I"/>
</dbReference>
<evidence type="ECO:0000313" key="3">
    <source>
        <dbReference type="Proteomes" id="UP000001805"/>
    </source>
</evidence>
<organism evidence="2 3">
    <name type="scientific">Neurospora crassa (strain ATCC 24698 / 74-OR23-1A / CBS 708.71 / DSM 1257 / FGSC 987)</name>
    <dbReference type="NCBI Taxonomy" id="367110"/>
    <lineage>
        <taxon>Eukaryota</taxon>
        <taxon>Fungi</taxon>
        <taxon>Dikarya</taxon>
        <taxon>Ascomycota</taxon>
        <taxon>Pezizomycotina</taxon>
        <taxon>Sordariomycetes</taxon>
        <taxon>Sordariomycetidae</taxon>
        <taxon>Sordariales</taxon>
        <taxon>Sordariaceae</taxon>
        <taxon>Neurospora</taxon>
    </lineage>
</organism>
<feature type="region of interest" description="Disordered" evidence="1">
    <location>
        <begin position="120"/>
        <end position="140"/>
    </location>
</feature>
<dbReference type="EMBL" id="CM002236">
    <property type="protein sequence ID" value="EAA35789.1"/>
    <property type="molecule type" value="Genomic_DNA"/>
</dbReference>